<keyword evidence="10" id="KW-1185">Reference proteome</keyword>
<feature type="transmembrane region" description="Helical" evidence="8">
    <location>
        <begin position="178"/>
        <end position="203"/>
    </location>
</feature>
<evidence type="ECO:0000313" key="10">
    <source>
        <dbReference type="Proteomes" id="UP000823872"/>
    </source>
</evidence>
<evidence type="ECO:0000313" key="9">
    <source>
        <dbReference type="Ensembl" id="ENSFCTP00005025190.1"/>
    </source>
</evidence>
<comment type="similarity">
    <text evidence="2">Belongs to the TMEM176 family.</text>
</comment>
<feature type="transmembrane region" description="Helical" evidence="8">
    <location>
        <begin position="140"/>
        <end position="166"/>
    </location>
</feature>
<dbReference type="InterPro" id="IPR009281">
    <property type="entry name" value="TMEM176A/TMEM176B"/>
</dbReference>
<keyword evidence="4 8" id="KW-0812">Transmembrane</keyword>
<dbReference type="PANTHER" id="PTHR15756">
    <property type="entry name" value="LR8/HCA112"/>
    <property type="match status" value="1"/>
</dbReference>
<dbReference type="Ensembl" id="ENSFCTT00005036402.1">
    <property type="protein sequence ID" value="ENSFCTP00005025190.1"/>
    <property type="gene ID" value="ENSFCTG00005012829.1"/>
</dbReference>
<reference evidence="9" key="2">
    <citation type="submission" date="2025-08" db="UniProtKB">
        <authorList>
            <consortium name="Ensembl"/>
        </authorList>
    </citation>
    <scope>IDENTIFICATION</scope>
    <source>
        <strain evidence="9">breed Abyssinian</strain>
    </source>
</reference>
<evidence type="ECO:0000256" key="4">
    <source>
        <dbReference type="ARBA" id="ARBA00022692"/>
    </source>
</evidence>
<gene>
    <name evidence="9" type="primary">TMEM176B</name>
</gene>
<sequence>MCMCVHSHTHSLFPPPFTSLVIYLRLDPPQRGPFASAFFWEVAVLKVRPSSLYPWLLLFFSFLPAGRGSQRTAGRMTQNMVTVNGVDVASTLSQPTHINIHIYQESALAQLFKAGASLKELFSHPLDTSPFKARMSYGQLALGVTQILLGAVSCALGVLLCLGPWIELCASGCAFWAGSVGCISGLLMLAGVATAMAAVVLCVNSLTWQSDGFYDIDYVCDYREPAATTTGYQETWQRSHKSHWTEDRCKTYMQILMNLFLGIRALLLAVCVLQVIVSLASLSVGLRSLCGQSSRPLDEEGTEKKLLGENSAPPSPSKEKTMDAIIL</sequence>
<protein>
    <recommendedName>
        <fullName evidence="11">Transmembrane protein 176B</fullName>
    </recommendedName>
</protein>
<dbReference type="Pfam" id="PF04103">
    <property type="entry name" value="CD20"/>
    <property type="match status" value="1"/>
</dbReference>
<proteinExistence type="inferred from homology"/>
<dbReference type="PANTHER" id="PTHR15756:SF7">
    <property type="entry name" value="TRANSMEMBRANE PROTEIN 176B"/>
    <property type="match status" value="1"/>
</dbReference>
<feature type="compositionally biased region" description="Basic and acidic residues" evidence="7">
    <location>
        <begin position="296"/>
        <end position="307"/>
    </location>
</feature>
<comment type="subcellular location">
    <subcellularLocation>
        <location evidence="1">Membrane</location>
        <topology evidence="1">Multi-pass membrane protein</topology>
    </subcellularLocation>
</comment>
<keyword evidence="5 8" id="KW-1133">Transmembrane helix</keyword>
<evidence type="ECO:0000256" key="8">
    <source>
        <dbReference type="SAM" id="Phobius"/>
    </source>
</evidence>
<evidence type="ECO:0000256" key="3">
    <source>
        <dbReference type="ARBA" id="ARBA00022553"/>
    </source>
</evidence>
<feature type="region of interest" description="Disordered" evidence="7">
    <location>
        <begin position="293"/>
        <end position="327"/>
    </location>
</feature>
<keyword evidence="3" id="KW-0597">Phosphoprotein</keyword>
<evidence type="ECO:0000256" key="2">
    <source>
        <dbReference type="ARBA" id="ARBA00006022"/>
    </source>
</evidence>
<reference evidence="9" key="3">
    <citation type="submission" date="2025-09" db="UniProtKB">
        <authorList>
            <consortium name="Ensembl"/>
        </authorList>
    </citation>
    <scope>IDENTIFICATION</scope>
    <source>
        <strain evidence="9">breed Abyssinian</strain>
    </source>
</reference>
<dbReference type="Proteomes" id="UP000823872">
    <property type="component" value="Chromosome A2"/>
</dbReference>
<evidence type="ECO:0000256" key="5">
    <source>
        <dbReference type="ARBA" id="ARBA00022989"/>
    </source>
</evidence>
<reference evidence="9 10" key="1">
    <citation type="submission" date="2021-02" db="EMBL/GenBank/DDBJ databases">
        <title>Safari Cat Assemblies.</title>
        <authorList>
            <person name="Bredemeyer K.R."/>
            <person name="Murphy W.J."/>
        </authorList>
    </citation>
    <scope>NUCLEOTIDE SEQUENCE [LARGE SCALE GENOMIC DNA]</scope>
</reference>
<feature type="compositionally biased region" description="Basic and acidic residues" evidence="7">
    <location>
        <begin position="317"/>
        <end position="327"/>
    </location>
</feature>
<keyword evidence="6 8" id="KW-0472">Membrane</keyword>
<evidence type="ECO:0000256" key="1">
    <source>
        <dbReference type="ARBA" id="ARBA00004141"/>
    </source>
</evidence>
<evidence type="ECO:0000256" key="7">
    <source>
        <dbReference type="SAM" id="MobiDB-lite"/>
    </source>
</evidence>
<organism evidence="9 10">
    <name type="scientific">Felis catus</name>
    <name type="common">Cat</name>
    <name type="synonym">Felis silvestris catus</name>
    <dbReference type="NCBI Taxonomy" id="9685"/>
    <lineage>
        <taxon>Eukaryota</taxon>
        <taxon>Metazoa</taxon>
        <taxon>Chordata</taxon>
        <taxon>Craniata</taxon>
        <taxon>Vertebrata</taxon>
        <taxon>Euteleostomi</taxon>
        <taxon>Mammalia</taxon>
        <taxon>Eutheria</taxon>
        <taxon>Laurasiatheria</taxon>
        <taxon>Carnivora</taxon>
        <taxon>Feliformia</taxon>
        <taxon>Felidae</taxon>
        <taxon>Felinae</taxon>
        <taxon>Felis</taxon>
    </lineage>
</organism>
<name>A0ABI7XRL6_FELCA</name>
<evidence type="ECO:0008006" key="11">
    <source>
        <dbReference type="Google" id="ProtNLM"/>
    </source>
</evidence>
<accession>A0ABI7XRL6</accession>
<dbReference type="GeneTree" id="ENSGT00530000064074"/>
<evidence type="ECO:0000256" key="6">
    <source>
        <dbReference type="ARBA" id="ARBA00023136"/>
    </source>
</evidence>
<feature type="transmembrane region" description="Helical" evidence="8">
    <location>
        <begin position="265"/>
        <end position="286"/>
    </location>
</feature>
<dbReference type="InterPro" id="IPR007237">
    <property type="entry name" value="CD20-like"/>
</dbReference>